<dbReference type="GO" id="GO:0046872">
    <property type="term" value="F:metal ion binding"/>
    <property type="evidence" value="ECO:0007669"/>
    <property type="project" value="UniProtKB-KW"/>
</dbReference>
<sequence length="426" mass="46214">MVEGLVRLAAADRWAGRPKPGGDVRTVTEQRLIPAAGKRLKALRRAASWMIPEWQVFIRRPNGTAEHFTFTRKRQMVLLGIMVAVTAWAGIVSALLTRQPDEIAAKERQLEEMMAATRAAQYRLVSSQKMVADIAREVDLVHSNVAVLAETNAALAKDQPPKKVSPPAKRNSGGAEPAWNEDGQPAGDEARAVREQVRRLEGSLERLRVAYSQAVQNTDAAAQSRISDTERLLNRLGLDASRLFERQGRDAGRGGPFIPLTTVTGDTGLAGLMDRLDRWSGIKAVMQKMPLGEPLHADYDLNSGFGTRNDPLNRRTGVHEGVDLGAPHGTPIYATGDGVVESAGPSDGYGLTVDVNHGNGVTTRYAHMSRIKVKEGQKVTRSTVVGLLGNTGRSTGPHLHYEVRVSDIAKDPLKFIAAGENAPKAW</sequence>
<feature type="region of interest" description="Disordered" evidence="8">
    <location>
        <begin position="157"/>
        <end position="189"/>
    </location>
</feature>
<comment type="cofactor">
    <cofactor evidence="1">
        <name>Zn(2+)</name>
        <dbReference type="ChEBI" id="CHEBI:29105"/>
    </cofactor>
</comment>
<proteinExistence type="predicted"/>
<evidence type="ECO:0000259" key="9">
    <source>
        <dbReference type="Pfam" id="PF01551"/>
    </source>
</evidence>
<evidence type="ECO:0000313" key="11">
    <source>
        <dbReference type="Proteomes" id="UP000007058"/>
    </source>
</evidence>
<evidence type="ECO:0000256" key="5">
    <source>
        <dbReference type="ARBA" id="ARBA00022833"/>
    </source>
</evidence>
<evidence type="ECO:0000256" key="2">
    <source>
        <dbReference type="ARBA" id="ARBA00022670"/>
    </source>
</evidence>
<dbReference type="PANTHER" id="PTHR21666">
    <property type="entry name" value="PEPTIDASE-RELATED"/>
    <property type="match status" value="1"/>
</dbReference>
<dbReference type="HOGENOM" id="CLU_029425_2_1_5"/>
<evidence type="ECO:0000256" key="3">
    <source>
        <dbReference type="ARBA" id="ARBA00022723"/>
    </source>
</evidence>
<dbReference type="FunFam" id="2.70.70.10:FF:000006">
    <property type="entry name" value="M23 family peptidase"/>
    <property type="match status" value="1"/>
</dbReference>
<dbReference type="SUPFAM" id="SSF51261">
    <property type="entry name" value="Duplicated hybrid motif"/>
    <property type="match status" value="1"/>
</dbReference>
<reference evidence="10 11" key="1">
    <citation type="journal article" date="2005" name="DNA Res.">
        <title>Complete genome sequence of the facultative anaerobic magnetotactic bacterium Magnetospirillum sp. strain AMB-1.</title>
        <authorList>
            <person name="Matsunaga T."/>
            <person name="Okamura Y."/>
            <person name="Fukuda Y."/>
            <person name="Wahyudi A.T."/>
            <person name="Murase Y."/>
            <person name="Takeyama H."/>
        </authorList>
    </citation>
    <scope>NUCLEOTIDE SEQUENCE [LARGE SCALE GENOMIC DNA]</scope>
    <source>
        <strain evidence="11">ATCC 700264 / AMB-1</strain>
    </source>
</reference>
<gene>
    <name evidence="10" type="ordered locus">amb3867</name>
</gene>
<dbReference type="KEGG" id="mag:amb3867"/>
<organism evidence="10 11">
    <name type="scientific">Paramagnetospirillum magneticum (strain ATCC 700264 / AMB-1)</name>
    <name type="common">Magnetospirillum magneticum</name>
    <dbReference type="NCBI Taxonomy" id="342108"/>
    <lineage>
        <taxon>Bacteria</taxon>
        <taxon>Pseudomonadati</taxon>
        <taxon>Pseudomonadota</taxon>
        <taxon>Alphaproteobacteria</taxon>
        <taxon>Rhodospirillales</taxon>
        <taxon>Magnetospirillaceae</taxon>
        <taxon>Paramagnetospirillum</taxon>
    </lineage>
</organism>
<accession>Q2W0F4</accession>
<evidence type="ECO:0000313" key="10">
    <source>
        <dbReference type="EMBL" id="BAE52671.1"/>
    </source>
</evidence>
<dbReference type="InterPro" id="IPR050570">
    <property type="entry name" value="Cell_wall_metabolism_enzyme"/>
</dbReference>
<dbReference type="CDD" id="cd12797">
    <property type="entry name" value="M23_peptidase"/>
    <property type="match status" value="1"/>
</dbReference>
<dbReference type="GO" id="GO:0004222">
    <property type="term" value="F:metalloendopeptidase activity"/>
    <property type="evidence" value="ECO:0007669"/>
    <property type="project" value="TreeGrafter"/>
</dbReference>
<name>Q2W0F4_PARM1</name>
<evidence type="ECO:0000256" key="1">
    <source>
        <dbReference type="ARBA" id="ARBA00001947"/>
    </source>
</evidence>
<evidence type="ECO:0000256" key="4">
    <source>
        <dbReference type="ARBA" id="ARBA00022801"/>
    </source>
</evidence>
<dbReference type="AlphaFoldDB" id="Q2W0F4"/>
<dbReference type="Gene3D" id="2.70.70.10">
    <property type="entry name" value="Glucose Permease (Domain IIA)"/>
    <property type="match status" value="1"/>
</dbReference>
<evidence type="ECO:0000256" key="7">
    <source>
        <dbReference type="SAM" id="Coils"/>
    </source>
</evidence>
<dbReference type="GO" id="GO:0006508">
    <property type="term" value="P:proteolysis"/>
    <property type="evidence" value="ECO:0007669"/>
    <property type="project" value="UniProtKB-KW"/>
</dbReference>
<dbReference type="Proteomes" id="UP000007058">
    <property type="component" value="Chromosome"/>
</dbReference>
<dbReference type="InterPro" id="IPR016047">
    <property type="entry name" value="M23ase_b-sheet_dom"/>
</dbReference>
<protein>
    <submittedName>
        <fullName evidence="10">Membrane protein related to metalloendopeptidase</fullName>
    </submittedName>
</protein>
<keyword evidence="7" id="KW-0175">Coiled coil</keyword>
<keyword evidence="2" id="KW-0645">Protease</keyword>
<keyword evidence="3" id="KW-0479">Metal-binding</keyword>
<dbReference type="Pfam" id="PF01551">
    <property type="entry name" value="Peptidase_M23"/>
    <property type="match status" value="1"/>
</dbReference>
<dbReference type="PANTHER" id="PTHR21666:SF288">
    <property type="entry name" value="CELL DIVISION PROTEIN YTFB"/>
    <property type="match status" value="1"/>
</dbReference>
<feature type="domain" description="M23ase beta-sheet core" evidence="9">
    <location>
        <begin position="318"/>
        <end position="412"/>
    </location>
</feature>
<feature type="coiled-coil region" evidence="7">
    <location>
        <begin position="190"/>
        <end position="217"/>
    </location>
</feature>
<keyword evidence="5" id="KW-0862">Zinc</keyword>
<keyword evidence="4" id="KW-0378">Hydrolase</keyword>
<evidence type="ECO:0000256" key="8">
    <source>
        <dbReference type="SAM" id="MobiDB-lite"/>
    </source>
</evidence>
<keyword evidence="11" id="KW-1185">Reference proteome</keyword>
<dbReference type="EMBL" id="AP007255">
    <property type="protein sequence ID" value="BAE52671.1"/>
    <property type="molecule type" value="Genomic_DNA"/>
</dbReference>
<keyword evidence="6" id="KW-0482">Metalloprotease</keyword>
<dbReference type="STRING" id="342108.amb3867"/>
<evidence type="ECO:0000256" key="6">
    <source>
        <dbReference type="ARBA" id="ARBA00023049"/>
    </source>
</evidence>
<dbReference type="InterPro" id="IPR011055">
    <property type="entry name" value="Dup_hybrid_motif"/>
</dbReference>